<dbReference type="GO" id="GO:0009279">
    <property type="term" value="C:cell outer membrane"/>
    <property type="evidence" value="ECO:0007669"/>
    <property type="project" value="UniProtKB-SubCell"/>
</dbReference>
<feature type="domain" description="SusD-like N-terminal" evidence="7">
    <location>
        <begin position="91"/>
        <end position="219"/>
    </location>
</feature>
<reference evidence="8 11" key="2">
    <citation type="submission" date="2020-07" db="EMBL/GenBank/DDBJ databases">
        <title>The draft genome sequence of Maribacter polysiphoniae KCTC 22021.</title>
        <authorList>
            <person name="Mu L."/>
        </authorList>
    </citation>
    <scope>NUCLEOTIDE SEQUENCE [LARGE SCALE GENOMIC DNA]</scope>
    <source>
        <strain evidence="8 11">KCTC 22021</strain>
    </source>
</reference>
<dbReference type="InterPro" id="IPR012944">
    <property type="entry name" value="SusD_RagB_dom"/>
</dbReference>
<dbReference type="AlphaFoldDB" id="A0A316DYX3"/>
<evidence type="ECO:0000256" key="2">
    <source>
        <dbReference type="ARBA" id="ARBA00006275"/>
    </source>
</evidence>
<dbReference type="Pfam" id="PF14322">
    <property type="entry name" value="SusD-like_3"/>
    <property type="match status" value="1"/>
</dbReference>
<dbReference type="CDD" id="cd08977">
    <property type="entry name" value="SusD"/>
    <property type="match status" value="1"/>
</dbReference>
<reference evidence="9 10" key="1">
    <citation type="submission" date="2018-05" db="EMBL/GenBank/DDBJ databases">
        <title>Genomic Encyclopedia of Archaeal and Bacterial Type Strains, Phase II (KMG-II): from individual species to whole genera.</title>
        <authorList>
            <person name="Goeker M."/>
        </authorList>
    </citation>
    <scope>NUCLEOTIDE SEQUENCE [LARGE SCALE GENOMIC DNA]</scope>
    <source>
        <strain evidence="9 10">DSM 23514</strain>
    </source>
</reference>
<evidence type="ECO:0000259" key="6">
    <source>
        <dbReference type="Pfam" id="PF07980"/>
    </source>
</evidence>
<protein>
    <submittedName>
        <fullName evidence="9">Putative outer membrane starch-binding protein</fullName>
    </submittedName>
    <submittedName>
        <fullName evidence="8">RagB/SusD family nutrient uptake outer membrane protein</fullName>
    </submittedName>
</protein>
<sequence length="517" mass="57929">MKNIIKFSALAILTFVVGCADLDEEPVGTLSPEGFFNTIDDVNAMTDGTYGLMASSNFYGSGLTTPLLLSSDMVANGLEFSDYTEFSPFLVTPTNSFVSGFWATAYQAIATANTAIQGVGLLGDDIDEEDKNIAEAEARFVRGFLYYHLIRLYGNIPYIDSPDIVDALSIELSSTDEVYVKIIEDMTFAFENLEMDSRGSVRSRPSKGTAASYLASIYMTREDWQNSYDMAKWVIDHSGELNYALVDDFQDVFRESEQWSSPEYIFTIDFTGNQTGENPNPATYENDNKIGPFTGVEGGVKPIRGWSMLVPHINVYNEWDSNDYRLKVSMADSLILADDTDIVRPFTDFEVARPHIAKHNRFVGEGRTTAGWRSDFDHAAFRYAEVLLIAAEAGNELGLTPEAIGYVDQIRGRARKGGTIDFYGSGYDSYAPSDYPEDVASGTSKDDLRDIILEERRIELAFEFKRWYDIVRRDLGSEVFGPSGLEPQPNFSEFRYLWPLPQAEVDKNQNFVQNPGY</sequence>
<keyword evidence="11" id="KW-1185">Reference proteome</keyword>
<dbReference type="Gene3D" id="1.25.40.390">
    <property type="match status" value="1"/>
</dbReference>
<dbReference type="RefSeq" id="WP_109652202.1">
    <property type="nucleotide sequence ID" value="NZ_JACWLN010000006.1"/>
</dbReference>
<evidence type="ECO:0000313" key="11">
    <source>
        <dbReference type="Proteomes" id="UP000651837"/>
    </source>
</evidence>
<dbReference type="InterPro" id="IPR033985">
    <property type="entry name" value="SusD-like_N"/>
</dbReference>
<evidence type="ECO:0000259" key="7">
    <source>
        <dbReference type="Pfam" id="PF14322"/>
    </source>
</evidence>
<evidence type="ECO:0000256" key="1">
    <source>
        <dbReference type="ARBA" id="ARBA00004442"/>
    </source>
</evidence>
<dbReference type="Proteomes" id="UP000245667">
    <property type="component" value="Unassembled WGS sequence"/>
</dbReference>
<dbReference type="Proteomes" id="UP000651837">
    <property type="component" value="Unassembled WGS sequence"/>
</dbReference>
<dbReference type="InterPro" id="IPR011990">
    <property type="entry name" value="TPR-like_helical_dom_sf"/>
</dbReference>
<accession>A0A316DYX3</accession>
<dbReference type="PROSITE" id="PS51257">
    <property type="entry name" value="PROKAR_LIPOPROTEIN"/>
    <property type="match status" value="1"/>
</dbReference>
<keyword evidence="5" id="KW-0998">Cell outer membrane</keyword>
<comment type="similarity">
    <text evidence="2">Belongs to the SusD family.</text>
</comment>
<evidence type="ECO:0000256" key="4">
    <source>
        <dbReference type="ARBA" id="ARBA00023136"/>
    </source>
</evidence>
<feature type="domain" description="RagB/SusD" evidence="6">
    <location>
        <begin position="351"/>
        <end position="517"/>
    </location>
</feature>
<evidence type="ECO:0000313" key="9">
    <source>
        <dbReference type="EMBL" id="PWK22522.1"/>
    </source>
</evidence>
<dbReference type="SUPFAM" id="SSF48452">
    <property type="entry name" value="TPR-like"/>
    <property type="match status" value="1"/>
</dbReference>
<dbReference type="EMBL" id="QGGQ01000007">
    <property type="protein sequence ID" value="PWK22522.1"/>
    <property type="molecule type" value="Genomic_DNA"/>
</dbReference>
<name>A0A316DYX3_9FLAO</name>
<proteinExistence type="inferred from homology"/>
<organism evidence="9 10">
    <name type="scientific">Maribacter polysiphoniae</name>
    <dbReference type="NCBI Taxonomy" id="429344"/>
    <lineage>
        <taxon>Bacteria</taxon>
        <taxon>Pseudomonadati</taxon>
        <taxon>Bacteroidota</taxon>
        <taxon>Flavobacteriia</taxon>
        <taxon>Flavobacteriales</taxon>
        <taxon>Flavobacteriaceae</taxon>
        <taxon>Maribacter</taxon>
    </lineage>
</organism>
<evidence type="ECO:0000313" key="10">
    <source>
        <dbReference type="Proteomes" id="UP000245667"/>
    </source>
</evidence>
<keyword evidence="4" id="KW-0472">Membrane</keyword>
<evidence type="ECO:0000313" key="8">
    <source>
        <dbReference type="EMBL" id="MBD1261674.1"/>
    </source>
</evidence>
<dbReference type="EMBL" id="JACWLN010000006">
    <property type="protein sequence ID" value="MBD1261674.1"/>
    <property type="molecule type" value="Genomic_DNA"/>
</dbReference>
<evidence type="ECO:0000256" key="5">
    <source>
        <dbReference type="ARBA" id="ARBA00023237"/>
    </source>
</evidence>
<comment type="caution">
    <text evidence="9">The sequence shown here is derived from an EMBL/GenBank/DDBJ whole genome shotgun (WGS) entry which is preliminary data.</text>
</comment>
<keyword evidence="3" id="KW-0732">Signal</keyword>
<dbReference type="Pfam" id="PF07980">
    <property type="entry name" value="SusD_RagB"/>
    <property type="match status" value="1"/>
</dbReference>
<dbReference type="OrthoDB" id="5694214at2"/>
<gene>
    <name evidence="8" type="ORF">HZY62_13800</name>
    <name evidence="9" type="ORF">LX92_02997</name>
</gene>
<comment type="subcellular location">
    <subcellularLocation>
        <location evidence="1">Cell outer membrane</location>
    </subcellularLocation>
</comment>
<evidence type="ECO:0000256" key="3">
    <source>
        <dbReference type="ARBA" id="ARBA00022729"/>
    </source>
</evidence>